<keyword evidence="8" id="KW-1185">Reference proteome</keyword>
<keyword evidence="2" id="KW-1277">Toxin-antitoxin system</keyword>
<evidence type="ECO:0000256" key="3">
    <source>
        <dbReference type="ARBA" id="ARBA00022722"/>
    </source>
</evidence>
<dbReference type="GO" id="GO:0016787">
    <property type="term" value="F:hydrolase activity"/>
    <property type="evidence" value="ECO:0007669"/>
    <property type="project" value="UniProtKB-KW"/>
</dbReference>
<sequence length="113" mass="12997">MREARLLLSDILECIERIESYTIEGREAFLQGRIIQDAVARNLEVIGEATKQLPPSLKESYPDVPWKRIAGLRDVLIHDYVRVDPEEVWRVVEQNLPGLKTNITAIFQELNPS</sequence>
<dbReference type="InterPro" id="IPR051813">
    <property type="entry name" value="HepT_RNase_toxin"/>
</dbReference>
<dbReference type="GO" id="GO:0004540">
    <property type="term" value="F:RNA nuclease activity"/>
    <property type="evidence" value="ECO:0007669"/>
    <property type="project" value="InterPro"/>
</dbReference>
<evidence type="ECO:0000256" key="5">
    <source>
        <dbReference type="ARBA" id="ARBA00022801"/>
    </source>
</evidence>
<evidence type="ECO:0000256" key="6">
    <source>
        <dbReference type="ARBA" id="ARBA00024207"/>
    </source>
</evidence>
<name>A0A1Z4JED5_LEPBY</name>
<dbReference type="Pfam" id="PF01934">
    <property type="entry name" value="HepT-like"/>
    <property type="match status" value="1"/>
</dbReference>
<dbReference type="InterPro" id="IPR037038">
    <property type="entry name" value="HepT-like_sf"/>
</dbReference>
<dbReference type="GO" id="GO:0110001">
    <property type="term" value="C:toxin-antitoxin complex"/>
    <property type="evidence" value="ECO:0007669"/>
    <property type="project" value="InterPro"/>
</dbReference>
<dbReference type="PANTHER" id="PTHR34139:SF1">
    <property type="entry name" value="RNASE MJ1380-RELATED"/>
    <property type="match status" value="1"/>
</dbReference>
<evidence type="ECO:0000256" key="2">
    <source>
        <dbReference type="ARBA" id="ARBA00022649"/>
    </source>
</evidence>
<dbReference type="GO" id="GO:0000166">
    <property type="term" value="F:nucleotide binding"/>
    <property type="evidence" value="ECO:0007669"/>
    <property type="project" value="UniProtKB-KW"/>
</dbReference>
<keyword evidence="4" id="KW-0547">Nucleotide-binding</keyword>
<dbReference type="Gene3D" id="1.20.120.580">
    <property type="entry name" value="bsu32300-like"/>
    <property type="match status" value="1"/>
</dbReference>
<gene>
    <name evidence="7" type="ORF">NIES2135_19170</name>
</gene>
<comment type="similarity">
    <text evidence="6">Belongs to the HepT RNase toxin family.</text>
</comment>
<keyword evidence="1" id="KW-0597">Phosphoprotein</keyword>
<dbReference type="Proteomes" id="UP000217895">
    <property type="component" value="Chromosome"/>
</dbReference>
<dbReference type="PANTHER" id="PTHR34139">
    <property type="entry name" value="UPF0331 PROTEIN MJ0127"/>
    <property type="match status" value="1"/>
</dbReference>
<protein>
    <recommendedName>
        <fullName evidence="9">DUF86 domain-containing protein</fullName>
    </recommendedName>
</protein>
<dbReference type="AlphaFoldDB" id="A0A1Z4JED5"/>
<evidence type="ECO:0000313" key="7">
    <source>
        <dbReference type="EMBL" id="BAY55096.1"/>
    </source>
</evidence>
<keyword evidence="3" id="KW-0540">Nuclease</keyword>
<evidence type="ECO:0000313" key="8">
    <source>
        <dbReference type="Proteomes" id="UP000217895"/>
    </source>
</evidence>
<proteinExistence type="inferred from homology"/>
<keyword evidence="5" id="KW-0378">Hydrolase</keyword>
<accession>A0A1Z4JED5</accession>
<evidence type="ECO:0000256" key="1">
    <source>
        <dbReference type="ARBA" id="ARBA00022553"/>
    </source>
</evidence>
<dbReference type="InterPro" id="IPR008201">
    <property type="entry name" value="HepT-like"/>
</dbReference>
<evidence type="ECO:0008006" key="9">
    <source>
        <dbReference type="Google" id="ProtNLM"/>
    </source>
</evidence>
<dbReference type="EMBL" id="AP018203">
    <property type="protein sequence ID" value="BAY55096.1"/>
    <property type="molecule type" value="Genomic_DNA"/>
</dbReference>
<reference evidence="7 8" key="1">
    <citation type="submission" date="2017-06" db="EMBL/GenBank/DDBJ databases">
        <title>Genome sequencing of cyanobaciteial culture collection at National Institute for Environmental Studies (NIES).</title>
        <authorList>
            <person name="Hirose Y."/>
            <person name="Shimura Y."/>
            <person name="Fujisawa T."/>
            <person name="Nakamura Y."/>
            <person name="Kawachi M."/>
        </authorList>
    </citation>
    <scope>NUCLEOTIDE SEQUENCE [LARGE SCALE GENOMIC DNA]</scope>
    <source>
        <strain evidence="7 8">NIES-2135</strain>
    </source>
</reference>
<organism evidence="7 8">
    <name type="scientific">Leptolyngbya boryana NIES-2135</name>
    <dbReference type="NCBI Taxonomy" id="1973484"/>
    <lineage>
        <taxon>Bacteria</taxon>
        <taxon>Bacillati</taxon>
        <taxon>Cyanobacteriota</taxon>
        <taxon>Cyanophyceae</taxon>
        <taxon>Leptolyngbyales</taxon>
        <taxon>Leptolyngbyaceae</taxon>
        <taxon>Leptolyngbya group</taxon>
        <taxon>Leptolyngbya</taxon>
    </lineage>
</organism>
<evidence type="ECO:0000256" key="4">
    <source>
        <dbReference type="ARBA" id="ARBA00022741"/>
    </source>
</evidence>